<reference evidence="2 3" key="1">
    <citation type="submission" date="2013-07" db="EMBL/GenBank/DDBJ databases">
        <authorList>
            <consortium name="DOE Joint Genome Institute"/>
            <person name="Reeve W."/>
            <person name="Huntemann M."/>
            <person name="Han J."/>
            <person name="Chen A."/>
            <person name="Kyrpides N."/>
            <person name="Mavromatis K."/>
            <person name="Markowitz V."/>
            <person name="Palaniappan K."/>
            <person name="Ivanova N."/>
            <person name="Schaumberg A."/>
            <person name="Pati A."/>
            <person name="Liolios K."/>
            <person name="Nordberg H.P."/>
            <person name="Cantor M.N."/>
            <person name="Hua S.X."/>
            <person name="Woyke T."/>
        </authorList>
    </citation>
    <scope>NUCLEOTIDE SEQUENCE [LARGE SCALE GENOMIC DNA]</scope>
    <source>
        <strain evidence="2 3">DSM 43889</strain>
    </source>
</reference>
<protein>
    <submittedName>
        <fullName evidence="2">Uncharacterized protein</fullName>
    </submittedName>
</protein>
<comment type="caution">
    <text evidence="2">The sequence shown here is derived from an EMBL/GenBank/DDBJ whole genome shotgun (WGS) entry which is preliminary data.</text>
</comment>
<dbReference type="Proteomes" id="UP000791080">
    <property type="component" value="Unassembled WGS sequence"/>
</dbReference>
<keyword evidence="3" id="KW-1185">Reference proteome</keyword>
<organism evidence="2 3">
    <name type="scientific">Actinoalloteichus caeruleus DSM 43889</name>
    <dbReference type="NCBI Taxonomy" id="1120930"/>
    <lineage>
        <taxon>Bacteria</taxon>
        <taxon>Bacillati</taxon>
        <taxon>Actinomycetota</taxon>
        <taxon>Actinomycetes</taxon>
        <taxon>Pseudonocardiales</taxon>
        <taxon>Pseudonocardiaceae</taxon>
        <taxon>Actinoalloteichus</taxon>
        <taxon>Actinoalloteichus cyanogriseus</taxon>
    </lineage>
</organism>
<evidence type="ECO:0000313" key="2">
    <source>
        <dbReference type="EMBL" id="MCP2330202.1"/>
    </source>
</evidence>
<dbReference type="EMBL" id="AUBJ02000001">
    <property type="protein sequence ID" value="MCP2330202.1"/>
    <property type="molecule type" value="Genomic_DNA"/>
</dbReference>
<feature type="region of interest" description="Disordered" evidence="1">
    <location>
        <begin position="1"/>
        <end position="22"/>
    </location>
</feature>
<name>A0ABT1JCI9_ACTCY</name>
<gene>
    <name evidence="2" type="ORF">G443_000472</name>
</gene>
<reference evidence="2 3" key="2">
    <citation type="submission" date="2022-06" db="EMBL/GenBank/DDBJ databases">
        <title>Genomic Encyclopedia of Type Strains, Phase I: the one thousand microbial genomes (KMG-I) project.</title>
        <authorList>
            <person name="Kyrpides N."/>
        </authorList>
    </citation>
    <scope>NUCLEOTIDE SEQUENCE [LARGE SCALE GENOMIC DNA]</scope>
    <source>
        <strain evidence="2 3">DSM 43889</strain>
    </source>
</reference>
<dbReference type="RefSeq" id="WP_026420614.1">
    <property type="nucleotide sequence ID" value="NZ_AUBJ02000001.1"/>
</dbReference>
<sequence length="127" mass="13352">MTRHGGDGGWDSSRTASPAWSPDRTWHWLDAVPCDVDGAHLDARERMRRERRAHAHPGSCFGVVAAVPGGRDGENAHLVARRGVLVSTADAFSTATLAPDALRLALGAPPWTDLVAAPAVVRGTVAG</sequence>
<accession>A0ABT1JCI9</accession>
<evidence type="ECO:0000256" key="1">
    <source>
        <dbReference type="SAM" id="MobiDB-lite"/>
    </source>
</evidence>
<proteinExistence type="predicted"/>
<evidence type="ECO:0000313" key="3">
    <source>
        <dbReference type="Proteomes" id="UP000791080"/>
    </source>
</evidence>